<dbReference type="Proteomes" id="UP000320048">
    <property type="component" value="Unassembled WGS sequence"/>
</dbReference>
<evidence type="ECO:0000256" key="1">
    <source>
        <dbReference type="ARBA" id="ARBA00007228"/>
    </source>
</evidence>
<dbReference type="Gene3D" id="3.30.1330.30">
    <property type="match status" value="1"/>
</dbReference>
<evidence type="ECO:0000256" key="2">
    <source>
        <dbReference type="ARBA" id="ARBA00022603"/>
    </source>
</evidence>
<proteinExistence type="inferred from homology"/>
<dbReference type="GO" id="GO:0032259">
    <property type="term" value="P:methylation"/>
    <property type="evidence" value="ECO:0007669"/>
    <property type="project" value="UniProtKB-KW"/>
</dbReference>
<sequence length="262" mass="27555">MTPPPVPPGAALLGRRAVLEALRAGRPVARVLVARTADVRGPLREIVQEARERRVVVQTVERRHLDALARGVVHQGVAALVAAAAPVTVEDLLQRARDRGEAPFLIALDGVEDPHNLGAVIRTADAAGAHGVIIPRRRAAGLTPTVARASAGALAHLPVAQAGNLVAALDRLKAEGVWVVGADAAGAERYDAVPLSPPVALVVGGESRGLHRLVRDRCDRVVRIPLRGRVASLNVSVAAALLLYEVARHLPVSDDRPRAPSY</sequence>
<evidence type="ECO:0000256" key="3">
    <source>
        <dbReference type="ARBA" id="ARBA00022679"/>
    </source>
</evidence>
<dbReference type="InterPro" id="IPR013123">
    <property type="entry name" value="SpoU_subst-bd"/>
</dbReference>
<dbReference type="Pfam" id="PF00588">
    <property type="entry name" value="SpoU_methylase"/>
    <property type="match status" value="1"/>
</dbReference>
<dbReference type="PANTHER" id="PTHR46429">
    <property type="entry name" value="23S RRNA (GUANOSINE-2'-O-)-METHYLTRANSFERASE RLMB"/>
    <property type="match status" value="1"/>
</dbReference>
<dbReference type="GO" id="GO:0003723">
    <property type="term" value="F:RNA binding"/>
    <property type="evidence" value="ECO:0007669"/>
    <property type="project" value="InterPro"/>
</dbReference>
<evidence type="ECO:0000259" key="4">
    <source>
        <dbReference type="SMART" id="SM00967"/>
    </source>
</evidence>
<dbReference type="InterPro" id="IPR029064">
    <property type="entry name" value="Ribosomal_eL30-like_sf"/>
</dbReference>
<dbReference type="InterPro" id="IPR029028">
    <property type="entry name" value="Alpha/beta_knot_MTases"/>
</dbReference>
<organism evidence="5 6">
    <name type="scientific">Candidatus Segetimicrobium genomatis</name>
    <dbReference type="NCBI Taxonomy" id="2569760"/>
    <lineage>
        <taxon>Bacteria</taxon>
        <taxon>Bacillati</taxon>
        <taxon>Candidatus Sysuimicrobiota</taxon>
        <taxon>Candidatus Sysuimicrobiia</taxon>
        <taxon>Candidatus Sysuimicrobiales</taxon>
        <taxon>Candidatus Segetimicrobiaceae</taxon>
        <taxon>Candidatus Segetimicrobium</taxon>
    </lineage>
</organism>
<reference evidence="5 6" key="1">
    <citation type="journal article" date="2019" name="Nat. Microbiol.">
        <title>Mediterranean grassland soil C-N compound turnover is dependent on rainfall and depth, and is mediated by genomically divergent microorganisms.</title>
        <authorList>
            <person name="Diamond S."/>
            <person name="Andeer P.F."/>
            <person name="Li Z."/>
            <person name="Crits-Christoph A."/>
            <person name="Burstein D."/>
            <person name="Anantharaman K."/>
            <person name="Lane K.R."/>
            <person name="Thomas B.C."/>
            <person name="Pan C."/>
            <person name="Northen T.R."/>
            <person name="Banfield J.F."/>
        </authorList>
    </citation>
    <scope>NUCLEOTIDE SEQUENCE [LARGE SCALE GENOMIC DNA]</scope>
    <source>
        <strain evidence="5">NP_7</strain>
    </source>
</reference>
<comment type="caution">
    <text evidence="5">The sequence shown here is derived from an EMBL/GenBank/DDBJ whole genome shotgun (WGS) entry which is preliminary data.</text>
</comment>
<dbReference type="FunFam" id="3.40.1280.10:FF:000008">
    <property type="entry name" value="Group 3 RNA methyltransferase TrmH"/>
    <property type="match status" value="1"/>
</dbReference>
<keyword evidence="3 5" id="KW-0808">Transferase</keyword>
<name>A0A537J4S9_9BACT</name>
<dbReference type="Gene3D" id="3.40.1280.10">
    <property type="match status" value="1"/>
</dbReference>
<dbReference type="SUPFAM" id="SSF55315">
    <property type="entry name" value="L30e-like"/>
    <property type="match status" value="1"/>
</dbReference>
<dbReference type="GO" id="GO:0005829">
    <property type="term" value="C:cytosol"/>
    <property type="evidence" value="ECO:0007669"/>
    <property type="project" value="TreeGrafter"/>
</dbReference>
<dbReference type="CDD" id="cd18103">
    <property type="entry name" value="SpoU-like_RlmB"/>
    <property type="match status" value="1"/>
</dbReference>
<dbReference type="NCBIfam" id="TIGR00186">
    <property type="entry name" value="rRNA_methyl_3"/>
    <property type="match status" value="1"/>
</dbReference>
<protein>
    <submittedName>
        <fullName evidence="5">23S rRNA (Guanosine(2251)-2'-O)-methyltransferase RlmB</fullName>
    </submittedName>
</protein>
<dbReference type="SUPFAM" id="SSF75217">
    <property type="entry name" value="alpha/beta knot"/>
    <property type="match status" value="1"/>
</dbReference>
<evidence type="ECO:0000313" key="6">
    <source>
        <dbReference type="Proteomes" id="UP000320048"/>
    </source>
</evidence>
<dbReference type="PANTHER" id="PTHR46429:SF1">
    <property type="entry name" value="23S RRNA (GUANOSINE-2'-O-)-METHYLTRANSFERASE RLMB"/>
    <property type="match status" value="1"/>
</dbReference>
<dbReference type="GO" id="GO:0006396">
    <property type="term" value="P:RNA processing"/>
    <property type="evidence" value="ECO:0007669"/>
    <property type="project" value="InterPro"/>
</dbReference>
<dbReference type="SMART" id="SM00967">
    <property type="entry name" value="SpoU_sub_bind"/>
    <property type="match status" value="1"/>
</dbReference>
<evidence type="ECO:0000313" key="5">
    <source>
        <dbReference type="EMBL" id="TMI78560.1"/>
    </source>
</evidence>
<comment type="similarity">
    <text evidence="1">Belongs to the class IV-like SAM-binding methyltransferase superfamily. RNA methyltransferase TrmH family.</text>
</comment>
<dbReference type="EMBL" id="VBAO01000363">
    <property type="protein sequence ID" value="TMI78560.1"/>
    <property type="molecule type" value="Genomic_DNA"/>
</dbReference>
<dbReference type="AlphaFoldDB" id="A0A537J4S9"/>
<dbReference type="InterPro" id="IPR029026">
    <property type="entry name" value="tRNA_m1G_MTases_N"/>
</dbReference>
<feature type="domain" description="RNA 2-O ribose methyltransferase substrate binding" evidence="4">
    <location>
        <begin position="11"/>
        <end position="87"/>
    </location>
</feature>
<dbReference type="InterPro" id="IPR001537">
    <property type="entry name" value="SpoU_MeTrfase"/>
</dbReference>
<accession>A0A537J4S9</accession>
<gene>
    <name evidence="5" type="primary">rlmB</name>
    <name evidence="5" type="ORF">E6H04_12220</name>
</gene>
<dbReference type="Pfam" id="PF08032">
    <property type="entry name" value="SpoU_sub_bind"/>
    <property type="match status" value="1"/>
</dbReference>
<dbReference type="InterPro" id="IPR004441">
    <property type="entry name" value="rRNA_MeTrfase_TrmH"/>
</dbReference>
<keyword evidence="2 5" id="KW-0489">Methyltransferase</keyword>
<dbReference type="GO" id="GO:0008173">
    <property type="term" value="F:RNA methyltransferase activity"/>
    <property type="evidence" value="ECO:0007669"/>
    <property type="project" value="InterPro"/>
</dbReference>